<dbReference type="InterPro" id="IPR057670">
    <property type="entry name" value="SH3_retrovirus"/>
</dbReference>
<feature type="compositionally biased region" description="Basic and acidic residues" evidence="12">
    <location>
        <begin position="1132"/>
        <end position="1148"/>
    </location>
</feature>
<dbReference type="Proteomes" id="UP000653454">
    <property type="component" value="Unassembled WGS sequence"/>
</dbReference>
<dbReference type="GO" id="GO:0015074">
    <property type="term" value="P:DNA integration"/>
    <property type="evidence" value="ECO:0007669"/>
    <property type="project" value="UniProtKB-KW"/>
</dbReference>
<feature type="region of interest" description="Disordered" evidence="12">
    <location>
        <begin position="104"/>
        <end position="139"/>
    </location>
</feature>
<feature type="region of interest" description="Disordered" evidence="12">
    <location>
        <begin position="1174"/>
        <end position="1194"/>
    </location>
</feature>
<evidence type="ECO:0000313" key="15">
    <source>
        <dbReference type="EMBL" id="CAG9135108.1"/>
    </source>
</evidence>
<keyword evidence="1" id="KW-0540">Nuclease</keyword>
<evidence type="ECO:0000256" key="4">
    <source>
        <dbReference type="ARBA" id="ARBA00022801"/>
    </source>
</evidence>
<dbReference type="InterPro" id="IPR001584">
    <property type="entry name" value="Integrase_cat-core"/>
</dbReference>
<dbReference type="EMBL" id="CAJHNJ030000095">
    <property type="protein sequence ID" value="CAG9135108.1"/>
    <property type="molecule type" value="Genomic_DNA"/>
</dbReference>
<feature type="region of interest" description="Disordered" evidence="12">
    <location>
        <begin position="1125"/>
        <end position="1148"/>
    </location>
</feature>
<keyword evidence="8" id="KW-0548">Nucleotidyltransferase</keyword>
<evidence type="ECO:0000256" key="11">
    <source>
        <dbReference type="PROSITE-ProRule" id="PRU00047"/>
    </source>
</evidence>
<keyword evidence="2" id="KW-0479">Metal-binding</keyword>
<keyword evidence="5" id="KW-0460">Magnesium</keyword>
<dbReference type="SMART" id="SM00343">
    <property type="entry name" value="ZnF_C2HC"/>
    <property type="match status" value="1"/>
</dbReference>
<feature type="compositionally biased region" description="Polar residues" evidence="12">
    <location>
        <begin position="465"/>
        <end position="480"/>
    </location>
</feature>
<dbReference type="InterPro" id="IPR036875">
    <property type="entry name" value="Znf_CCHC_sf"/>
</dbReference>
<evidence type="ECO:0000259" key="14">
    <source>
        <dbReference type="PROSITE" id="PS50994"/>
    </source>
</evidence>
<dbReference type="GO" id="GO:0004519">
    <property type="term" value="F:endonuclease activity"/>
    <property type="evidence" value="ECO:0007669"/>
    <property type="project" value="UniProtKB-KW"/>
</dbReference>
<dbReference type="GO" id="GO:0006310">
    <property type="term" value="P:DNA recombination"/>
    <property type="evidence" value="ECO:0007669"/>
    <property type="project" value="UniProtKB-KW"/>
</dbReference>
<evidence type="ECO:0000256" key="7">
    <source>
        <dbReference type="ARBA" id="ARBA00022918"/>
    </source>
</evidence>
<feature type="compositionally biased region" description="Low complexity" evidence="12">
    <location>
        <begin position="481"/>
        <end position="492"/>
    </location>
</feature>
<evidence type="ECO:0000313" key="16">
    <source>
        <dbReference type="Proteomes" id="UP000653454"/>
    </source>
</evidence>
<dbReference type="SUPFAM" id="SSF53098">
    <property type="entry name" value="Ribonuclease H-like"/>
    <property type="match status" value="1"/>
</dbReference>
<protein>
    <submittedName>
        <fullName evidence="15">(diamondback moth) hypothetical protein</fullName>
    </submittedName>
</protein>
<keyword evidence="10" id="KW-0511">Multifunctional enzyme</keyword>
<evidence type="ECO:0000256" key="5">
    <source>
        <dbReference type="ARBA" id="ARBA00022842"/>
    </source>
</evidence>
<dbReference type="Pfam" id="PF00098">
    <property type="entry name" value="zf-CCHC"/>
    <property type="match status" value="1"/>
</dbReference>
<feature type="domain" description="Integrase catalytic" evidence="14">
    <location>
        <begin position="188"/>
        <end position="364"/>
    </location>
</feature>
<keyword evidence="7" id="KW-0695">RNA-directed DNA polymerase</keyword>
<dbReference type="GO" id="GO:0003676">
    <property type="term" value="F:nucleic acid binding"/>
    <property type="evidence" value="ECO:0007669"/>
    <property type="project" value="InterPro"/>
</dbReference>
<evidence type="ECO:0000256" key="10">
    <source>
        <dbReference type="ARBA" id="ARBA00023268"/>
    </source>
</evidence>
<dbReference type="Pfam" id="PF13976">
    <property type="entry name" value="gag_pre-integrs"/>
    <property type="match status" value="1"/>
</dbReference>
<evidence type="ECO:0000256" key="1">
    <source>
        <dbReference type="ARBA" id="ARBA00022722"/>
    </source>
</evidence>
<dbReference type="Pfam" id="PF00665">
    <property type="entry name" value="rve"/>
    <property type="match status" value="1"/>
</dbReference>
<keyword evidence="11" id="KW-0863">Zinc-finger</keyword>
<keyword evidence="4" id="KW-0378">Hydrolase</keyword>
<dbReference type="InterPro" id="IPR025724">
    <property type="entry name" value="GAG-pre-integrase_dom"/>
</dbReference>
<dbReference type="InterPro" id="IPR036397">
    <property type="entry name" value="RNaseH_sf"/>
</dbReference>
<dbReference type="InterPro" id="IPR039537">
    <property type="entry name" value="Retrotran_Ty1/copia-like"/>
</dbReference>
<dbReference type="GO" id="GO:0003964">
    <property type="term" value="F:RNA-directed DNA polymerase activity"/>
    <property type="evidence" value="ECO:0007669"/>
    <property type="project" value="UniProtKB-KW"/>
</dbReference>
<dbReference type="Pfam" id="PF25597">
    <property type="entry name" value="SH3_retrovirus"/>
    <property type="match status" value="1"/>
</dbReference>
<dbReference type="GO" id="GO:0042575">
    <property type="term" value="C:DNA polymerase complex"/>
    <property type="evidence" value="ECO:0007669"/>
    <property type="project" value="UniProtKB-ARBA"/>
</dbReference>
<feature type="compositionally biased region" description="Acidic residues" evidence="12">
    <location>
        <begin position="497"/>
        <end position="511"/>
    </location>
</feature>
<comment type="caution">
    <text evidence="15">The sequence shown here is derived from an EMBL/GenBank/DDBJ whole genome shotgun (WGS) entry which is preliminary data.</text>
</comment>
<evidence type="ECO:0000256" key="2">
    <source>
        <dbReference type="ARBA" id="ARBA00022723"/>
    </source>
</evidence>
<dbReference type="PANTHER" id="PTHR42648:SF11">
    <property type="entry name" value="TRANSPOSON TY4-P GAG-POL POLYPROTEIN"/>
    <property type="match status" value="1"/>
</dbReference>
<evidence type="ECO:0000256" key="8">
    <source>
        <dbReference type="ARBA" id="ARBA00022932"/>
    </source>
</evidence>
<name>A0A8S4G820_PLUXY</name>
<proteinExistence type="predicted"/>
<keyword evidence="9" id="KW-0233">DNA recombination</keyword>
<dbReference type="Gene3D" id="3.30.420.10">
    <property type="entry name" value="Ribonuclease H-like superfamily/Ribonuclease H"/>
    <property type="match status" value="1"/>
</dbReference>
<feature type="region of interest" description="Disordered" evidence="12">
    <location>
        <begin position="452"/>
        <end position="527"/>
    </location>
</feature>
<keyword evidence="16" id="KW-1185">Reference proteome</keyword>
<dbReference type="SUPFAM" id="SSF57756">
    <property type="entry name" value="Retrovirus zinc finger-like domains"/>
    <property type="match status" value="1"/>
</dbReference>
<reference evidence="15" key="1">
    <citation type="submission" date="2020-11" db="EMBL/GenBank/DDBJ databases">
        <authorList>
            <person name="Whiteford S."/>
        </authorList>
    </citation>
    <scope>NUCLEOTIDE SEQUENCE</scope>
</reference>
<keyword evidence="11" id="KW-0862">Zinc</keyword>
<keyword evidence="8" id="KW-0808">Transferase</keyword>
<organism evidence="15 16">
    <name type="scientific">Plutella xylostella</name>
    <name type="common">Diamondback moth</name>
    <name type="synonym">Plutella maculipennis</name>
    <dbReference type="NCBI Taxonomy" id="51655"/>
    <lineage>
        <taxon>Eukaryota</taxon>
        <taxon>Metazoa</taxon>
        <taxon>Ecdysozoa</taxon>
        <taxon>Arthropoda</taxon>
        <taxon>Hexapoda</taxon>
        <taxon>Insecta</taxon>
        <taxon>Pterygota</taxon>
        <taxon>Neoptera</taxon>
        <taxon>Endopterygota</taxon>
        <taxon>Lepidoptera</taxon>
        <taxon>Glossata</taxon>
        <taxon>Ditrysia</taxon>
        <taxon>Yponomeutoidea</taxon>
        <taxon>Plutellidae</taxon>
        <taxon>Plutella</taxon>
    </lineage>
</organism>
<dbReference type="GO" id="GO:0008270">
    <property type="term" value="F:zinc ion binding"/>
    <property type="evidence" value="ECO:0007669"/>
    <property type="project" value="UniProtKB-KW"/>
</dbReference>
<dbReference type="GO" id="GO:0016787">
    <property type="term" value="F:hydrolase activity"/>
    <property type="evidence" value="ECO:0007669"/>
    <property type="project" value="UniProtKB-KW"/>
</dbReference>
<keyword evidence="6" id="KW-0229">DNA integration</keyword>
<keyword evidence="8" id="KW-0239">DNA-directed DNA polymerase</keyword>
<evidence type="ECO:0000256" key="6">
    <source>
        <dbReference type="ARBA" id="ARBA00022908"/>
    </source>
</evidence>
<feature type="region of interest" description="Disordered" evidence="12">
    <location>
        <begin position="941"/>
        <end position="978"/>
    </location>
</feature>
<dbReference type="Pfam" id="PF07727">
    <property type="entry name" value="RVT_2"/>
    <property type="match status" value="1"/>
</dbReference>
<keyword evidence="3" id="KW-0255">Endonuclease</keyword>
<accession>A0A8S4G820</accession>
<dbReference type="GO" id="GO:0003887">
    <property type="term" value="F:DNA-directed DNA polymerase activity"/>
    <property type="evidence" value="ECO:0007669"/>
    <property type="project" value="UniProtKB-KW"/>
</dbReference>
<feature type="compositionally biased region" description="Polar residues" evidence="12">
    <location>
        <begin position="106"/>
        <end position="121"/>
    </location>
</feature>
<dbReference type="PANTHER" id="PTHR42648">
    <property type="entry name" value="TRANSPOSASE, PUTATIVE-RELATED"/>
    <property type="match status" value="1"/>
</dbReference>
<evidence type="ECO:0000259" key="13">
    <source>
        <dbReference type="PROSITE" id="PS50158"/>
    </source>
</evidence>
<evidence type="ECO:0000256" key="12">
    <source>
        <dbReference type="SAM" id="MobiDB-lite"/>
    </source>
</evidence>
<dbReference type="PROSITE" id="PS50994">
    <property type="entry name" value="INTEGRASE"/>
    <property type="match status" value="1"/>
</dbReference>
<evidence type="ECO:0000256" key="9">
    <source>
        <dbReference type="ARBA" id="ARBA00023172"/>
    </source>
</evidence>
<dbReference type="InterPro" id="IPR012337">
    <property type="entry name" value="RNaseH-like_sf"/>
</dbReference>
<feature type="compositionally biased region" description="Basic and acidic residues" evidence="12">
    <location>
        <begin position="944"/>
        <end position="956"/>
    </location>
</feature>
<dbReference type="InterPro" id="IPR013103">
    <property type="entry name" value="RVT_2"/>
</dbReference>
<evidence type="ECO:0000256" key="3">
    <source>
        <dbReference type="ARBA" id="ARBA00022759"/>
    </source>
</evidence>
<dbReference type="SUPFAM" id="SSF56672">
    <property type="entry name" value="DNA/RNA polymerases"/>
    <property type="match status" value="1"/>
</dbReference>
<dbReference type="PROSITE" id="PS50158">
    <property type="entry name" value="ZF_CCHC"/>
    <property type="match status" value="1"/>
</dbReference>
<dbReference type="InterPro" id="IPR043502">
    <property type="entry name" value="DNA/RNA_pol_sf"/>
</dbReference>
<feature type="domain" description="CCHC-type" evidence="13">
    <location>
        <begin position="49"/>
        <end position="64"/>
    </location>
</feature>
<dbReference type="InterPro" id="IPR001878">
    <property type="entry name" value="Znf_CCHC"/>
</dbReference>
<feature type="compositionally biased region" description="Low complexity" evidence="12">
    <location>
        <begin position="128"/>
        <end position="139"/>
    </location>
</feature>
<sequence length="1300" mass="145356">MSSSNLAFREQLHGNIKLASETVEAKLLQEDHRREDNQDTTSASALVKKCFTCQEAGHLMRNCPLVTSGGKSGQGEDKEASTDHSALLTALSVSVDGTMKEESKKCVSSTLTSRKASQGNGNVKEEVQQSASLASSSSKVSQEVWHQRLGHLNSRSMGLLNRGMATGIKYDSADYKSCVACIEGKQSRLPFPSKSSSRADEVLGLVHTDLCGPMQKPSFSGARYFLLFIDDFTRKTYVYFLKTKNETFESFRQFKALVENQTERKIKILRSDGGGEFVNSQFQKFLKEAGIRHQTTVPHSPAQNGVVERANRTVMEAARCMMQQAGLGMEYWAEAVNTAVYLKNRSPTRAVMGATPEEAWTNKKVDLNNLRVFGCIAYALVKNRKKLDSKSKLWRFVGYCTETKGYRLIDPTDPRKFTIARDVVFLEDKFKIKELSHDDKVFDMNMVFMHSPPPNMNDSNSSLSECNEQSTEPSVEGLNQSDDINSDSVIDNNSKDDSEDAETSGEIDDPLDSTYVPGSSSLEEDTDYEESAEFAAFNCDMQSSATDEPTTVREAMSGSEAEQWRAAMSDEYDSFKKNNCWTLVDRPANHKAVKCKWVFKRKRGLDGEILRYKARLVAKGYTQTYGVDYEETFAPVVRYSTIRMLLAIAAEYNMEIDHMDVITAFLNGDLKEQVYMEQPEGFEIKGGNGKVYKLNKAIYGLKQAAKSWYDKLDTALTQNFGFKRVSTEPCVYFKSHQGKPMIISIYVDDILLFTSCSAEEKKKLKDKLMKEFAMRDLGAAHHILGMKITNKDGRITLDQSNYIQTVLNKFQMSDCKPASTPMEAGLKLHKAEKLVCTRPDIAYAVSSLSQFNQSYAEVHWKAAKRVLRYLKGTINHCLTFEKNGLSLTAYVDADWAASAVDRKSYTGRGHTPHCAVARAQQNPPLIPAAASRQTMSLAEGASDFETRTEEDKRERINSASSLASKSTKKTGEKGRQMSDSYMWKEQIHTLMKGGESESDISDSEHFLTKGAFLLTPSHGLSMEKASTICEKMEFKGCFSLTKTATGILFKFSNVDDYQMVFKKGFHKVTGSRFYRKIAIPCRPQKTFTIYVYDVPDEVPEEDVRHALYKFCSVVEVVRLHFSGSPREGNTGEFRELRREEEEELSSKVPEEDVRHALYKFCSVVEVVRLHFSGSPREGNTGTSTPKPHVDKSTPRALTTIDGELVSSMVPKEATAVLRVTLANIEEANILLQNGLDFYGATYFPTELGTPAQAAKLIKPSRVTGGSVSARVRDLLPVFDQQGFARFAPPASRLVKPSGRK</sequence>
<gene>
    <name evidence="15" type="ORF">PLXY2_LOCUS13367</name>
</gene>